<dbReference type="PANTHER" id="PTHR43794">
    <property type="entry name" value="AMINOHYDROLASE SSNA-RELATED"/>
    <property type="match status" value="1"/>
</dbReference>
<dbReference type="InterPro" id="IPR050287">
    <property type="entry name" value="MTA/SAH_deaminase"/>
</dbReference>
<dbReference type="GO" id="GO:0016810">
    <property type="term" value="F:hydrolase activity, acting on carbon-nitrogen (but not peptide) bonds"/>
    <property type="evidence" value="ECO:0007669"/>
    <property type="project" value="InterPro"/>
</dbReference>
<gene>
    <name evidence="2" type="ORF">B5808_01155</name>
</gene>
<organism evidence="2 3">
    <name type="scientific">Cnuibacter physcomitrellae</name>
    <dbReference type="NCBI Taxonomy" id="1619308"/>
    <lineage>
        <taxon>Bacteria</taxon>
        <taxon>Bacillati</taxon>
        <taxon>Actinomycetota</taxon>
        <taxon>Actinomycetes</taxon>
        <taxon>Micrococcales</taxon>
        <taxon>Microbacteriaceae</taxon>
        <taxon>Cnuibacter</taxon>
    </lineage>
</organism>
<dbReference type="Pfam" id="PF01979">
    <property type="entry name" value="Amidohydro_1"/>
    <property type="match status" value="1"/>
</dbReference>
<keyword evidence="3" id="KW-1185">Reference proteome</keyword>
<dbReference type="SUPFAM" id="SSF51556">
    <property type="entry name" value="Metallo-dependent hydrolases"/>
    <property type="match status" value="1"/>
</dbReference>
<dbReference type="InterPro" id="IPR032466">
    <property type="entry name" value="Metal_Hydrolase"/>
</dbReference>
<dbReference type="SUPFAM" id="SSF51338">
    <property type="entry name" value="Composite domain of metallo-dependent hydrolases"/>
    <property type="match status" value="2"/>
</dbReference>
<dbReference type="InterPro" id="IPR006680">
    <property type="entry name" value="Amidohydro-rel"/>
</dbReference>
<dbReference type="AlphaFoldDB" id="A0A1X9LFT7"/>
<accession>A0A1X9LFT7</accession>
<evidence type="ECO:0000256" key="1">
    <source>
        <dbReference type="ARBA" id="ARBA00022801"/>
    </source>
</evidence>
<protein>
    <submittedName>
        <fullName evidence="2">Uncharacterized protein</fullName>
    </submittedName>
</protein>
<sequence>MPTLWRDALVLTLDGSPDGVRPRRSDLLIDGSEVVDLGSGLDAPEGADVRDGRDLLILPGLVNAHTHSWEILFRGTSERLPLELWTLVSYPPLGVEPLPDRLVYLRTAIAALESLRGGATAVLDDVGELPTQSPESIEQVFAAYDDLGIRAVCTGAVADIAMVDRLPGADHRFSPALLAESRSALHPSAALIDAYLELSMSAIAAAGSRSSGRIAYAVSPSAPHRCSDDLLRACHDLALDRDLLVHTHLLETRLQADVAHERWGRTAVEHLSDLGLLDDRLIAAHGVWLTASDRRMLGAAGSTIAHNPLSNLKLGSGVLDWRGMREAGVRLALGTDGASSSDTLRMLETVKAAALGQSTTESDLESWPTAAEVLAAATRSGAAALRTGAGVIAPGRPADLLVIDLARDTAFTPRHDVVRQLVFSADASSMAEVWVAGECVVRDGRSTCVDDVALLREFRQEAERWAETVPAIRSANARLVEPAAAAYRSAREADRPAEAHPSTERGIR</sequence>
<dbReference type="Gene3D" id="2.30.40.10">
    <property type="entry name" value="Urease, subunit C, domain 1"/>
    <property type="match status" value="1"/>
</dbReference>
<name>A0A1X9LFT7_9MICO</name>
<dbReference type="Proteomes" id="UP000192775">
    <property type="component" value="Chromosome"/>
</dbReference>
<dbReference type="InterPro" id="IPR011059">
    <property type="entry name" value="Metal-dep_hydrolase_composite"/>
</dbReference>
<reference evidence="2 3" key="1">
    <citation type="submission" date="2017-04" db="EMBL/GenBank/DDBJ databases">
        <authorList>
            <person name="Afonso C.L."/>
            <person name="Miller P.J."/>
            <person name="Scott M.A."/>
            <person name="Spackman E."/>
            <person name="Goraichik I."/>
            <person name="Dimitrov K.M."/>
            <person name="Suarez D.L."/>
            <person name="Swayne D.E."/>
        </authorList>
    </citation>
    <scope>NUCLEOTIDE SEQUENCE [LARGE SCALE GENOMIC DNA]</scope>
    <source>
        <strain evidence="3">XA(T)</strain>
    </source>
</reference>
<keyword evidence="1" id="KW-0378">Hydrolase</keyword>
<dbReference type="STRING" id="1619308.B5808_01155"/>
<proteinExistence type="predicted"/>
<dbReference type="Gene3D" id="3.20.20.140">
    <property type="entry name" value="Metal-dependent hydrolases"/>
    <property type="match status" value="1"/>
</dbReference>
<dbReference type="EMBL" id="CP020715">
    <property type="protein sequence ID" value="ARJ03997.1"/>
    <property type="molecule type" value="Genomic_DNA"/>
</dbReference>
<dbReference type="RefSeq" id="WP_085017809.1">
    <property type="nucleotide sequence ID" value="NZ_BMHD01000001.1"/>
</dbReference>
<dbReference type="PANTHER" id="PTHR43794:SF11">
    <property type="entry name" value="AMIDOHYDROLASE-RELATED DOMAIN-CONTAINING PROTEIN"/>
    <property type="match status" value="1"/>
</dbReference>
<evidence type="ECO:0000313" key="2">
    <source>
        <dbReference type="EMBL" id="ARJ03997.1"/>
    </source>
</evidence>
<evidence type="ECO:0000313" key="3">
    <source>
        <dbReference type="Proteomes" id="UP000192775"/>
    </source>
</evidence>
<dbReference type="KEGG" id="cphy:B5808_01155"/>